<protein>
    <submittedName>
        <fullName evidence="2">Uncharacterized protein</fullName>
    </submittedName>
</protein>
<name>A0AAJ0B959_9PEZI</name>
<keyword evidence="1" id="KW-0472">Membrane</keyword>
<keyword evidence="3" id="KW-1185">Reference proteome</keyword>
<evidence type="ECO:0000256" key="1">
    <source>
        <dbReference type="SAM" id="Phobius"/>
    </source>
</evidence>
<gene>
    <name evidence="2" type="ORF">QBC47DRAFT_388566</name>
</gene>
<dbReference type="AlphaFoldDB" id="A0AAJ0B959"/>
<feature type="transmembrane region" description="Helical" evidence="1">
    <location>
        <begin position="55"/>
        <end position="77"/>
    </location>
</feature>
<dbReference type="EMBL" id="MU839839">
    <property type="protein sequence ID" value="KAK1752467.1"/>
    <property type="molecule type" value="Genomic_DNA"/>
</dbReference>
<comment type="caution">
    <text evidence="2">The sequence shown here is derived from an EMBL/GenBank/DDBJ whole genome shotgun (WGS) entry which is preliminary data.</text>
</comment>
<accession>A0AAJ0B959</accession>
<organism evidence="2 3">
    <name type="scientific">Echria macrotheca</name>
    <dbReference type="NCBI Taxonomy" id="438768"/>
    <lineage>
        <taxon>Eukaryota</taxon>
        <taxon>Fungi</taxon>
        <taxon>Dikarya</taxon>
        <taxon>Ascomycota</taxon>
        <taxon>Pezizomycotina</taxon>
        <taxon>Sordariomycetes</taxon>
        <taxon>Sordariomycetidae</taxon>
        <taxon>Sordariales</taxon>
        <taxon>Schizotheciaceae</taxon>
        <taxon>Echria</taxon>
    </lineage>
</organism>
<keyword evidence="1" id="KW-1133">Transmembrane helix</keyword>
<evidence type="ECO:0000313" key="3">
    <source>
        <dbReference type="Proteomes" id="UP001239445"/>
    </source>
</evidence>
<evidence type="ECO:0000313" key="2">
    <source>
        <dbReference type="EMBL" id="KAK1752467.1"/>
    </source>
</evidence>
<keyword evidence="1" id="KW-0812">Transmembrane</keyword>
<sequence length="104" mass="11621">MHLQRPEIPYTYRRQFFHCLTRWTKCSGAADPHVMRACSSCGQQRVHLRFRIGKFVVSMAVVMASSPSASLLFRTFFAGNGSILALTVLNGVLLVASLIYLAKD</sequence>
<proteinExistence type="predicted"/>
<feature type="transmembrane region" description="Helical" evidence="1">
    <location>
        <begin position="83"/>
        <end position="102"/>
    </location>
</feature>
<reference evidence="2" key="1">
    <citation type="submission" date="2023-06" db="EMBL/GenBank/DDBJ databases">
        <title>Genome-scale phylogeny and comparative genomics of the fungal order Sordariales.</title>
        <authorList>
            <consortium name="Lawrence Berkeley National Laboratory"/>
            <person name="Hensen N."/>
            <person name="Bonometti L."/>
            <person name="Westerberg I."/>
            <person name="Brannstrom I.O."/>
            <person name="Guillou S."/>
            <person name="Cros-Aarteil S."/>
            <person name="Calhoun S."/>
            <person name="Haridas S."/>
            <person name="Kuo A."/>
            <person name="Mondo S."/>
            <person name="Pangilinan J."/>
            <person name="Riley R."/>
            <person name="Labutti K."/>
            <person name="Andreopoulos B."/>
            <person name="Lipzen A."/>
            <person name="Chen C."/>
            <person name="Yanf M."/>
            <person name="Daum C."/>
            <person name="Ng V."/>
            <person name="Clum A."/>
            <person name="Steindorff A."/>
            <person name="Ohm R."/>
            <person name="Martin F."/>
            <person name="Silar P."/>
            <person name="Natvig D."/>
            <person name="Lalanne C."/>
            <person name="Gautier V."/>
            <person name="Ament-Velasquez S.L."/>
            <person name="Kruys A."/>
            <person name="Hutchinson M.I."/>
            <person name="Powell A.J."/>
            <person name="Barry K."/>
            <person name="Miller A.N."/>
            <person name="Grigoriev I.V."/>
            <person name="Debuchy R."/>
            <person name="Gladieux P."/>
            <person name="Thoren M.H."/>
            <person name="Johannesson H."/>
        </authorList>
    </citation>
    <scope>NUCLEOTIDE SEQUENCE</scope>
    <source>
        <strain evidence="2">PSN4</strain>
    </source>
</reference>
<dbReference type="Proteomes" id="UP001239445">
    <property type="component" value="Unassembled WGS sequence"/>
</dbReference>